<proteinExistence type="predicted"/>
<feature type="compositionally biased region" description="Low complexity" evidence="1">
    <location>
        <begin position="1"/>
        <end position="14"/>
    </location>
</feature>
<organism evidence="2 3">
    <name type="scientific">Cyanidium caldarium</name>
    <name type="common">Red alga</name>
    <dbReference type="NCBI Taxonomy" id="2771"/>
    <lineage>
        <taxon>Eukaryota</taxon>
        <taxon>Rhodophyta</taxon>
        <taxon>Bangiophyceae</taxon>
        <taxon>Cyanidiales</taxon>
        <taxon>Cyanidiaceae</taxon>
        <taxon>Cyanidium</taxon>
    </lineage>
</organism>
<feature type="region of interest" description="Disordered" evidence="1">
    <location>
        <begin position="459"/>
        <end position="490"/>
    </location>
</feature>
<evidence type="ECO:0000313" key="2">
    <source>
        <dbReference type="EMBL" id="KAK4535715.1"/>
    </source>
</evidence>
<feature type="compositionally biased region" description="Low complexity" evidence="1">
    <location>
        <begin position="470"/>
        <end position="490"/>
    </location>
</feature>
<protein>
    <submittedName>
        <fullName evidence="2">Uncharacterized protein</fullName>
    </submittedName>
</protein>
<dbReference type="Proteomes" id="UP001301350">
    <property type="component" value="Unassembled WGS sequence"/>
</dbReference>
<evidence type="ECO:0000313" key="3">
    <source>
        <dbReference type="Proteomes" id="UP001301350"/>
    </source>
</evidence>
<keyword evidence="3" id="KW-1185">Reference proteome</keyword>
<dbReference type="EMBL" id="JANCYW010000006">
    <property type="protein sequence ID" value="KAK4535715.1"/>
    <property type="molecule type" value="Genomic_DNA"/>
</dbReference>
<feature type="region of interest" description="Disordered" evidence="1">
    <location>
        <begin position="408"/>
        <end position="434"/>
    </location>
</feature>
<feature type="region of interest" description="Disordered" evidence="1">
    <location>
        <begin position="198"/>
        <end position="217"/>
    </location>
</feature>
<dbReference type="AlphaFoldDB" id="A0AAV9ITU4"/>
<name>A0AAV9ITU4_CYACA</name>
<reference evidence="2 3" key="1">
    <citation type="submission" date="2022-07" db="EMBL/GenBank/DDBJ databases">
        <title>Genome-wide signatures of adaptation to extreme environments.</title>
        <authorList>
            <person name="Cho C.H."/>
            <person name="Yoon H.S."/>
        </authorList>
    </citation>
    <scope>NUCLEOTIDE SEQUENCE [LARGE SCALE GENOMIC DNA]</scope>
    <source>
        <strain evidence="2 3">DBV 063 E5</strain>
    </source>
</reference>
<evidence type="ECO:0000256" key="1">
    <source>
        <dbReference type="SAM" id="MobiDB-lite"/>
    </source>
</evidence>
<gene>
    <name evidence="2" type="ORF">CDCA_CDCA06G1740</name>
</gene>
<feature type="compositionally biased region" description="Basic and acidic residues" evidence="1">
    <location>
        <begin position="67"/>
        <end position="79"/>
    </location>
</feature>
<feature type="compositionally biased region" description="Gly residues" evidence="1">
    <location>
        <begin position="118"/>
        <end position="129"/>
    </location>
</feature>
<feature type="region of interest" description="Disordered" evidence="1">
    <location>
        <begin position="116"/>
        <end position="135"/>
    </location>
</feature>
<sequence>MSSSSPSLPLSSSPQHGRVHLRTDAAVGGPARIPHPATRTSGALSGQVVRRPLRRFGGPGEFPSRSGHLDRGCQADGAHRTGQPLCGRQPRPRSLVRSVAGAAADASYTRCHQRQLDGGRGGGGHGALGGAAAPPQPRAARAEFARVRPAQAAVAPVDCGDRRRRHRLCLAVRRAERRDGSRLRCRLQPALPAAVAAIGRQRPSRHNHRPDAQRWPREGIGRPMATIWMAGRAPGRAGGWRSGTVRLATRCLATVPGAGVRARLSQLQSAVAGHVGTRVVRGVSRVAPGRSSQLEQGAFVRTLGHRGITRGTDLFGDRIRACYPPLPGHRGGRAVRGGQVVPHRSTAAGIPGPPGLLGVQHDAAAARWRSRRHIVSLSHARAVRARCNRGQIYRARPHLRQSLRHQCGRGARGDRVGPAARLHSQPGSAGRAGDAAAVEPADVFRVDRSAVVGGAGAAAARAQHRRRGDAAATVAGGAARDASSGGDVDI</sequence>
<accession>A0AAV9ITU4</accession>
<feature type="region of interest" description="Disordered" evidence="1">
    <location>
        <begin position="1"/>
        <end position="92"/>
    </location>
</feature>
<comment type="caution">
    <text evidence="2">The sequence shown here is derived from an EMBL/GenBank/DDBJ whole genome shotgun (WGS) entry which is preliminary data.</text>
</comment>